<protein>
    <submittedName>
        <fullName evidence="1">Uncharacterized protein</fullName>
    </submittedName>
</protein>
<evidence type="ECO:0000313" key="1">
    <source>
        <dbReference type="EMBL" id="SNW61940.1"/>
    </source>
</evidence>
<sequence>MDELFTTFHSVIKGFSTPNVTYSDSESKFHKFLTSTDSTQKMFSFYTQLLNLQLTKGSLEPILSNKDFESFVHEYLHHLEILRSESNGNNDKNGPLLIVIANQTLCDRHKKEVLELAKQRNVAVQFQYLDQGNKIVLVGKKDMNSKTEDIQLLVSDDKVLWNVEYVLLPAITN</sequence>
<dbReference type="RefSeq" id="YP_009448242.1">
    <property type="nucleotide sequence ID" value="NC_036594.1"/>
</dbReference>
<proteinExistence type="predicted"/>
<gene>
    <name evidence="1" type="ORF">ORPV_36</name>
</gene>
<dbReference type="KEGG" id="vg:35382129"/>
<keyword evidence="2" id="KW-1185">Reference proteome</keyword>
<organism evidence="1">
    <name type="scientific">Orpheovirus IHUMI-LCC2</name>
    <dbReference type="NCBI Taxonomy" id="2023057"/>
    <lineage>
        <taxon>Viruses</taxon>
        <taxon>Varidnaviria</taxon>
        <taxon>Bamfordvirae</taxon>
        <taxon>Nucleocytoviricota</taxon>
        <taxon>Megaviricetes</taxon>
        <taxon>Pimascovirales</taxon>
        <taxon>Ocovirineae</taxon>
        <taxon>Orpheoviridae</taxon>
        <taxon>Alphaorpheovirus</taxon>
        <taxon>Alphaorpheovirus massiliense</taxon>
    </lineage>
</organism>
<dbReference type="GeneID" id="35382129"/>
<dbReference type="Proteomes" id="UP000236316">
    <property type="component" value="Segment"/>
</dbReference>
<dbReference type="EMBL" id="LT906555">
    <property type="protein sequence ID" value="SNW61940.1"/>
    <property type="molecule type" value="Genomic_DNA"/>
</dbReference>
<reference evidence="1" key="1">
    <citation type="submission" date="2017-08" db="EMBL/GenBank/DDBJ databases">
        <authorList>
            <consortium name="Urmite Genomes"/>
        </authorList>
    </citation>
    <scope>NUCLEOTIDE SEQUENCE [LARGE SCALE GENOMIC DNA]</scope>
    <source>
        <strain evidence="1">IHUMI-LCC2</strain>
    </source>
</reference>
<accession>A0A2I2L355</accession>
<evidence type="ECO:0000313" key="2">
    <source>
        <dbReference type="Proteomes" id="UP000236316"/>
    </source>
</evidence>
<name>A0A2I2L355_9VIRU</name>